<accession>A0A5D4TE55</accession>
<comment type="caution">
    <text evidence="2">The sequence shown here is derived from an EMBL/GenBank/DDBJ whole genome shotgun (WGS) entry which is preliminary data.</text>
</comment>
<protein>
    <submittedName>
        <fullName evidence="2">Uncharacterized protein</fullName>
    </submittedName>
</protein>
<feature type="transmembrane region" description="Helical" evidence="1">
    <location>
        <begin position="230"/>
        <end position="250"/>
    </location>
</feature>
<proteinExistence type="predicted"/>
<feature type="transmembrane region" description="Helical" evidence="1">
    <location>
        <begin position="166"/>
        <end position="186"/>
    </location>
</feature>
<organism evidence="2 3">
    <name type="scientific">Sutcliffiella horikoshii</name>
    <dbReference type="NCBI Taxonomy" id="79883"/>
    <lineage>
        <taxon>Bacteria</taxon>
        <taxon>Bacillati</taxon>
        <taxon>Bacillota</taxon>
        <taxon>Bacilli</taxon>
        <taxon>Bacillales</taxon>
        <taxon>Bacillaceae</taxon>
        <taxon>Sutcliffiella</taxon>
    </lineage>
</organism>
<evidence type="ECO:0000256" key="1">
    <source>
        <dbReference type="SAM" id="Phobius"/>
    </source>
</evidence>
<dbReference type="OrthoDB" id="2962380at2"/>
<feature type="transmembrane region" description="Helical" evidence="1">
    <location>
        <begin position="133"/>
        <end position="154"/>
    </location>
</feature>
<feature type="transmembrane region" description="Helical" evidence="1">
    <location>
        <begin position="46"/>
        <end position="70"/>
    </location>
</feature>
<feature type="transmembrane region" description="Helical" evidence="1">
    <location>
        <begin position="20"/>
        <end position="40"/>
    </location>
</feature>
<evidence type="ECO:0000313" key="3">
    <source>
        <dbReference type="Proteomes" id="UP000324517"/>
    </source>
</evidence>
<keyword evidence="1" id="KW-1133">Transmembrane helix</keyword>
<dbReference type="AlphaFoldDB" id="A0A5D4TE55"/>
<sequence length="258" mass="28938">MGYYTGLLLKDWKLSMKAQLQNYLFILALWMLGLGVSLSIDEPEISLAIGLTLISIHIFYMGTDMVMNLVKEQKLKMWLYNPNPARSLLSSKLLISLFNCLLSITFAILLYAISCFISGQPFLQGKEIIEGFALIGTIIGVGMYLAIWAIFFWSQIAVAKGKRFEYVRIAFSGIIAYFIFVIHEGFMLSTLYDRLKDVGSFPSVSLGTLVTNETENGYQEISLGVSLSEFSFGLFTVFLAVSVLVFFLSVKNVKKIEV</sequence>
<reference evidence="2 3" key="1">
    <citation type="submission" date="2019-08" db="EMBL/GenBank/DDBJ databases">
        <title>Bacillus genomes from the desert of Cuatro Cienegas, Coahuila.</title>
        <authorList>
            <person name="Olmedo-Alvarez G."/>
        </authorList>
    </citation>
    <scope>NUCLEOTIDE SEQUENCE [LARGE SCALE GENOMIC DNA]</scope>
    <source>
        <strain evidence="2 3">CH98b_3T</strain>
    </source>
</reference>
<keyword evidence="1" id="KW-0812">Transmembrane</keyword>
<dbReference type="Proteomes" id="UP000324517">
    <property type="component" value="Unassembled WGS sequence"/>
</dbReference>
<name>A0A5D4TE55_9BACI</name>
<dbReference type="RefSeq" id="WP_148978529.1">
    <property type="nucleotide sequence ID" value="NZ_JBNILM010000003.1"/>
</dbReference>
<gene>
    <name evidence="2" type="ORF">FZC75_04090</name>
</gene>
<evidence type="ECO:0000313" key="2">
    <source>
        <dbReference type="EMBL" id="TYS73519.1"/>
    </source>
</evidence>
<feature type="transmembrane region" description="Helical" evidence="1">
    <location>
        <begin position="91"/>
        <end position="113"/>
    </location>
</feature>
<dbReference type="EMBL" id="VTET01000002">
    <property type="protein sequence ID" value="TYS73519.1"/>
    <property type="molecule type" value="Genomic_DNA"/>
</dbReference>
<keyword evidence="1" id="KW-0472">Membrane</keyword>